<evidence type="ECO:0000313" key="1">
    <source>
        <dbReference type="EMBL" id="MCB5179011.1"/>
    </source>
</evidence>
<keyword evidence="2" id="KW-1185">Reference proteome</keyword>
<gene>
    <name evidence="1" type="ORF">LG632_06375</name>
</gene>
<accession>A0ABS8B342</accession>
<reference evidence="1 2" key="1">
    <citation type="submission" date="2021-10" db="EMBL/GenBank/DDBJ databases">
        <title>Streptomyces sp. strain SMC 277, a novel streptomycete isolated from soil.</title>
        <authorList>
            <person name="Chanama M."/>
        </authorList>
    </citation>
    <scope>NUCLEOTIDE SEQUENCE [LARGE SCALE GENOMIC DNA]</scope>
    <source>
        <strain evidence="1 2">SMC 277</strain>
    </source>
</reference>
<dbReference type="EMBL" id="JAJAUY010000015">
    <property type="protein sequence ID" value="MCB5179011.1"/>
    <property type="molecule type" value="Genomic_DNA"/>
</dbReference>
<protein>
    <submittedName>
        <fullName evidence="1">Uncharacterized protein</fullName>
    </submittedName>
</protein>
<comment type="caution">
    <text evidence="1">The sequence shown here is derived from an EMBL/GenBank/DDBJ whole genome shotgun (WGS) entry which is preliminary data.</text>
</comment>
<proteinExistence type="predicted"/>
<evidence type="ECO:0000313" key="2">
    <source>
        <dbReference type="Proteomes" id="UP001199054"/>
    </source>
</evidence>
<name>A0ABS8B342_9ACTN</name>
<organism evidence="1 2">
    <name type="scientific">Streptomyces antimicrobicus</name>
    <dbReference type="NCBI Taxonomy" id="2883108"/>
    <lineage>
        <taxon>Bacteria</taxon>
        <taxon>Bacillati</taxon>
        <taxon>Actinomycetota</taxon>
        <taxon>Actinomycetes</taxon>
        <taxon>Kitasatosporales</taxon>
        <taxon>Streptomycetaceae</taxon>
        <taxon>Streptomyces</taxon>
    </lineage>
</organism>
<sequence length="65" mass="7097">MSETLVERAPETVVRAALIQNGNDPKYYSHDGASLVERAPQGVVRAALIQNGNDPKYYSHDGVAR</sequence>
<dbReference type="RefSeq" id="WP_226725832.1">
    <property type="nucleotide sequence ID" value="NZ_JAJAUY010000015.1"/>
</dbReference>
<dbReference type="Proteomes" id="UP001199054">
    <property type="component" value="Unassembled WGS sequence"/>
</dbReference>